<dbReference type="CDD" id="cd00121">
    <property type="entry name" value="MATH"/>
    <property type="match status" value="1"/>
</dbReference>
<comment type="similarity">
    <text evidence="3">Belongs to the Tdpoz family.</text>
</comment>
<dbReference type="InterPro" id="IPR011333">
    <property type="entry name" value="SKP1/BTB/POZ_sf"/>
</dbReference>
<dbReference type="GO" id="GO:0016567">
    <property type="term" value="P:protein ubiquitination"/>
    <property type="evidence" value="ECO:0007669"/>
    <property type="project" value="InterPro"/>
</dbReference>
<evidence type="ECO:0000259" key="4">
    <source>
        <dbReference type="PROSITE" id="PS50097"/>
    </source>
</evidence>
<gene>
    <name evidence="6" type="ORF">SSX86_020437</name>
</gene>
<proteinExistence type="inferred from homology"/>
<comment type="pathway">
    <text evidence="2">Protein modification; protein ubiquitination.</text>
</comment>
<dbReference type="SMART" id="SM00061">
    <property type="entry name" value="MATH"/>
    <property type="match status" value="1"/>
</dbReference>
<dbReference type="Proteomes" id="UP001408789">
    <property type="component" value="Unassembled WGS sequence"/>
</dbReference>
<dbReference type="Gene3D" id="1.25.40.420">
    <property type="match status" value="1"/>
</dbReference>
<comment type="caution">
    <text evidence="6">The sequence shown here is derived from an EMBL/GenBank/DDBJ whole genome shotgun (WGS) entry which is preliminary data.</text>
</comment>
<dbReference type="FunFam" id="3.30.710.10:FF:000136">
    <property type="entry name" value="BTB-POZ and math domain 1"/>
    <property type="match status" value="1"/>
</dbReference>
<dbReference type="PROSITE" id="PS50144">
    <property type="entry name" value="MATH"/>
    <property type="match status" value="1"/>
</dbReference>
<sequence>MLPSNFNPGIYSGSKSINESVNGSHDFTIRGYSLAKGMGAGKYISSDTFTVGGYDWAIYFYPDGKNLDDNSMYVSVFIALASEGTDVRALFELTLLDQSGKGKHKVHSHFDRALESGPYTLKYRGSMWGYKRFFRRVTLETSDYLKDDCLSMHCTVGVVRNRVEGPKHFNISIPPSDMGQNLKYLLETEIGCDILFRVGGETFKAHKLILAARSPVFRAQFFGLVGNPNMDEVELEDIEPSIFKAMLFFIYSDTLPDSQQLTGSMPTSTSTNMIQHLLAAADRFGLDRLKQLCEAKLCEEVNVDTVATTLSLADQHRCSQLKAICLKFSAANLGAVMQTEGFKYVEETCPLLLSELLETVAAAAMAVDERSGEGGLTRKRSGSSIIGLDLSSAAAIHMVAEADPNVRRVRRRL</sequence>
<accession>A0AAP0CSE7</accession>
<feature type="domain" description="MATH" evidence="5">
    <location>
        <begin position="22"/>
        <end position="156"/>
    </location>
</feature>
<organism evidence="6 7">
    <name type="scientific">Deinandra increscens subsp. villosa</name>
    <dbReference type="NCBI Taxonomy" id="3103831"/>
    <lineage>
        <taxon>Eukaryota</taxon>
        <taxon>Viridiplantae</taxon>
        <taxon>Streptophyta</taxon>
        <taxon>Embryophyta</taxon>
        <taxon>Tracheophyta</taxon>
        <taxon>Spermatophyta</taxon>
        <taxon>Magnoliopsida</taxon>
        <taxon>eudicotyledons</taxon>
        <taxon>Gunneridae</taxon>
        <taxon>Pentapetalae</taxon>
        <taxon>asterids</taxon>
        <taxon>campanulids</taxon>
        <taxon>Asterales</taxon>
        <taxon>Asteraceae</taxon>
        <taxon>Asteroideae</taxon>
        <taxon>Heliantheae alliance</taxon>
        <taxon>Madieae</taxon>
        <taxon>Madiinae</taxon>
        <taxon>Deinandra</taxon>
    </lineage>
</organism>
<dbReference type="GO" id="GO:0071472">
    <property type="term" value="P:cellular response to salt stress"/>
    <property type="evidence" value="ECO:0007669"/>
    <property type="project" value="UniProtKB-ARBA"/>
</dbReference>
<dbReference type="AlphaFoldDB" id="A0AAP0CSE7"/>
<dbReference type="InterPro" id="IPR002083">
    <property type="entry name" value="MATH/TRAF_dom"/>
</dbReference>
<evidence type="ECO:0000313" key="7">
    <source>
        <dbReference type="Proteomes" id="UP001408789"/>
    </source>
</evidence>
<dbReference type="InterPro" id="IPR045005">
    <property type="entry name" value="BPM1-6"/>
</dbReference>
<dbReference type="CDD" id="cd14736">
    <property type="entry name" value="BACK_AtBPM-like"/>
    <property type="match status" value="1"/>
</dbReference>
<dbReference type="SUPFAM" id="SSF54695">
    <property type="entry name" value="POZ domain"/>
    <property type="match status" value="1"/>
</dbReference>
<dbReference type="PROSITE" id="PS50097">
    <property type="entry name" value="BTB"/>
    <property type="match status" value="1"/>
</dbReference>
<keyword evidence="7" id="KW-1185">Reference proteome</keyword>
<comment type="function">
    <text evidence="1">May act as a substrate-specific adapter of an E3 ubiquitin-protein ligase complex (CUL3-RBX1-BTB) which mediates the ubiquitination and subsequent proteasomal degradation of target proteins.</text>
</comment>
<dbReference type="Pfam" id="PF00651">
    <property type="entry name" value="BTB"/>
    <property type="match status" value="1"/>
</dbReference>
<dbReference type="InterPro" id="IPR000210">
    <property type="entry name" value="BTB/POZ_dom"/>
</dbReference>
<dbReference type="Gene3D" id="2.60.210.10">
    <property type="entry name" value="Apoptosis, Tumor Necrosis Factor Receptor Associated Protein 2, Chain A"/>
    <property type="match status" value="1"/>
</dbReference>
<dbReference type="CDD" id="cd18280">
    <property type="entry name" value="BTB_POZ_BPM_plant"/>
    <property type="match status" value="1"/>
</dbReference>
<dbReference type="Gene3D" id="3.30.710.10">
    <property type="entry name" value="Potassium Channel Kv1.1, Chain A"/>
    <property type="match status" value="1"/>
</dbReference>
<dbReference type="EMBL" id="JBCNJP010000020">
    <property type="protein sequence ID" value="KAK9059733.1"/>
    <property type="molecule type" value="Genomic_DNA"/>
</dbReference>
<reference evidence="6 7" key="1">
    <citation type="submission" date="2024-04" db="EMBL/GenBank/DDBJ databases">
        <title>The reference genome of an endangered Asteraceae, Deinandra increscens subsp. villosa, native to the Central Coast of California.</title>
        <authorList>
            <person name="Guilliams M."/>
            <person name="Hasenstab-Lehman K."/>
            <person name="Meyer R."/>
            <person name="Mcevoy S."/>
        </authorList>
    </citation>
    <scope>NUCLEOTIDE SEQUENCE [LARGE SCALE GENOMIC DNA]</scope>
    <source>
        <tissue evidence="6">Leaf</tissue>
    </source>
</reference>
<feature type="domain" description="BTB" evidence="4">
    <location>
        <begin position="192"/>
        <end position="259"/>
    </location>
</feature>
<name>A0AAP0CSE7_9ASTR</name>
<dbReference type="PANTHER" id="PTHR26379:SF293">
    <property type="entry name" value="BTB_POZ AND MATH DOMAIN-CONTAINING PROTEIN 3"/>
    <property type="match status" value="1"/>
</dbReference>
<dbReference type="InterPro" id="IPR008974">
    <property type="entry name" value="TRAF-like"/>
</dbReference>
<evidence type="ECO:0000256" key="3">
    <source>
        <dbReference type="ARBA" id="ARBA00010846"/>
    </source>
</evidence>
<dbReference type="PANTHER" id="PTHR26379">
    <property type="entry name" value="BTB/POZ AND MATH DOMAIN-CONTAINING PROTEIN 1"/>
    <property type="match status" value="1"/>
</dbReference>
<evidence type="ECO:0000256" key="1">
    <source>
        <dbReference type="ARBA" id="ARBA00002668"/>
    </source>
</evidence>
<dbReference type="InterPro" id="IPR034090">
    <property type="entry name" value="BPM_C"/>
</dbReference>
<evidence type="ECO:0000259" key="5">
    <source>
        <dbReference type="PROSITE" id="PS50144"/>
    </source>
</evidence>
<evidence type="ECO:0000256" key="2">
    <source>
        <dbReference type="ARBA" id="ARBA00004906"/>
    </source>
</evidence>
<evidence type="ECO:0000313" key="6">
    <source>
        <dbReference type="EMBL" id="KAK9059733.1"/>
    </source>
</evidence>
<dbReference type="SUPFAM" id="SSF49599">
    <property type="entry name" value="TRAF domain-like"/>
    <property type="match status" value="1"/>
</dbReference>
<dbReference type="InterPro" id="IPR056423">
    <property type="entry name" value="BACK_BPM_SPOP"/>
</dbReference>
<dbReference type="SMART" id="SM00225">
    <property type="entry name" value="BTB"/>
    <property type="match status" value="1"/>
</dbReference>
<dbReference type="Pfam" id="PF22486">
    <property type="entry name" value="MATH_2"/>
    <property type="match status" value="1"/>
</dbReference>
<dbReference type="Pfam" id="PF24570">
    <property type="entry name" value="BACK_BPM_SPOP"/>
    <property type="match status" value="1"/>
</dbReference>
<evidence type="ECO:0008006" key="8">
    <source>
        <dbReference type="Google" id="ProtNLM"/>
    </source>
</evidence>
<protein>
    <recommendedName>
        <fullName evidence="8">BTB/POZ and MATH domain-containing protein 3</fullName>
    </recommendedName>
</protein>